<dbReference type="InterPro" id="IPR001279">
    <property type="entry name" value="Metallo-B-lactamas"/>
</dbReference>
<accession>A0A5C0SI36</accession>
<sequence length="245" mass="27582">MKLKVLGSGSKGNCYLLYSPKETLIIECGLPYKAILKGLNFNLNKVVGCLVSHEHKDHSKAIQDLIKNGIDVYTSKGTAMACEVTGYRVKLLESEKATKIGSFIVLPFKTQHDAAEPLGFLIYHREIGSLLFITDSYYCQYKFQDLNHILIECNYSDEILKENLDQGLIPRSLKNRLLKSHFSLGNVKEFLKVTDMKTVQNIMLIHLSDGNSNEAIFKEEIERLTGKPTYVADKGLEIEVSLGTF</sequence>
<dbReference type="Pfam" id="PF23023">
    <property type="entry name" value="Anti-Pycsar_Apyc1"/>
    <property type="match status" value="1"/>
</dbReference>
<dbReference type="OrthoDB" id="1846420at2"/>
<name>A0A5C0SI36_CRATE</name>
<dbReference type="RefSeq" id="WP_148809760.1">
    <property type="nucleotide sequence ID" value="NZ_CP042243.1"/>
</dbReference>
<dbReference type="Proteomes" id="UP000324646">
    <property type="component" value="Chromosome"/>
</dbReference>
<dbReference type="AlphaFoldDB" id="A0A5C0SI36"/>
<reference evidence="2 3" key="1">
    <citation type="submission" date="2019-07" db="EMBL/GenBank/DDBJ databases">
        <title>Complete genome of Crassaminicella thermophila SY095.</title>
        <authorList>
            <person name="Li X."/>
        </authorList>
    </citation>
    <scope>NUCLEOTIDE SEQUENCE [LARGE SCALE GENOMIC DNA]</scope>
    <source>
        <strain evidence="2 3">SY095</strain>
    </source>
</reference>
<proteinExistence type="predicted"/>
<dbReference type="InterPro" id="IPR036866">
    <property type="entry name" value="RibonucZ/Hydroxyglut_hydro"/>
</dbReference>
<dbReference type="SUPFAM" id="SSF56281">
    <property type="entry name" value="Metallo-hydrolase/oxidoreductase"/>
    <property type="match status" value="1"/>
</dbReference>
<dbReference type="EMBL" id="CP042243">
    <property type="protein sequence ID" value="QEK12609.1"/>
    <property type="molecule type" value="Genomic_DNA"/>
</dbReference>
<dbReference type="GO" id="GO:0016787">
    <property type="term" value="F:hydrolase activity"/>
    <property type="evidence" value="ECO:0007669"/>
    <property type="project" value="UniProtKB-KW"/>
</dbReference>
<evidence type="ECO:0000259" key="1">
    <source>
        <dbReference type="SMART" id="SM00849"/>
    </source>
</evidence>
<keyword evidence="3" id="KW-1185">Reference proteome</keyword>
<evidence type="ECO:0000313" key="3">
    <source>
        <dbReference type="Proteomes" id="UP000324646"/>
    </source>
</evidence>
<gene>
    <name evidence="2" type="ORF">FQB35_09875</name>
</gene>
<dbReference type="SMART" id="SM00849">
    <property type="entry name" value="Lactamase_B"/>
    <property type="match status" value="1"/>
</dbReference>
<feature type="domain" description="Metallo-beta-lactamase" evidence="1">
    <location>
        <begin position="11"/>
        <end position="181"/>
    </location>
</feature>
<dbReference type="PANTHER" id="PTHR47619:SF1">
    <property type="entry name" value="EXODEOXYRIBONUCLEASE WALJ"/>
    <property type="match status" value="1"/>
</dbReference>
<dbReference type="Gene3D" id="3.60.15.10">
    <property type="entry name" value="Ribonuclease Z/Hydroxyacylglutathione hydrolase-like"/>
    <property type="match status" value="1"/>
</dbReference>
<organism evidence="2 3">
    <name type="scientific">Crassaminicella thermophila</name>
    <dbReference type="NCBI Taxonomy" id="2599308"/>
    <lineage>
        <taxon>Bacteria</taxon>
        <taxon>Bacillati</taxon>
        <taxon>Bacillota</taxon>
        <taxon>Clostridia</taxon>
        <taxon>Eubacteriales</taxon>
        <taxon>Clostridiaceae</taxon>
        <taxon>Crassaminicella</taxon>
    </lineage>
</organism>
<dbReference type="PANTHER" id="PTHR47619">
    <property type="entry name" value="METALLO-HYDROLASE YYCJ-RELATED"/>
    <property type="match status" value="1"/>
</dbReference>
<dbReference type="KEGG" id="crs:FQB35_09875"/>
<keyword evidence="2" id="KW-0378">Hydrolase</keyword>
<dbReference type="InterPro" id="IPR052533">
    <property type="entry name" value="WalJ/YycJ-like"/>
</dbReference>
<protein>
    <submittedName>
        <fullName evidence="2">MBL fold metallo-hydrolase</fullName>
    </submittedName>
</protein>
<evidence type="ECO:0000313" key="2">
    <source>
        <dbReference type="EMBL" id="QEK12609.1"/>
    </source>
</evidence>